<dbReference type="GeneID" id="19337587"/>
<feature type="region of interest" description="Disordered" evidence="1">
    <location>
        <begin position="97"/>
        <end position="131"/>
    </location>
</feature>
<protein>
    <submittedName>
        <fullName evidence="2">Uncharacterized protein</fullName>
    </submittedName>
</protein>
<dbReference type="EMBL" id="KB446561">
    <property type="protein sequence ID" value="EME80334.1"/>
    <property type="molecule type" value="Genomic_DNA"/>
</dbReference>
<organism evidence="2 3">
    <name type="scientific">Pseudocercospora fijiensis (strain CIRAD86)</name>
    <name type="common">Black leaf streak disease fungus</name>
    <name type="synonym">Mycosphaerella fijiensis</name>
    <dbReference type="NCBI Taxonomy" id="383855"/>
    <lineage>
        <taxon>Eukaryota</taxon>
        <taxon>Fungi</taxon>
        <taxon>Dikarya</taxon>
        <taxon>Ascomycota</taxon>
        <taxon>Pezizomycotina</taxon>
        <taxon>Dothideomycetes</taxon>
        <taxon>Dothideomycetidae</taxon>
        <taxon>Mycosphaerellales</taxon>
        <taxon>Mycosphaerellaceae</taxon>
        <taxon>Pseudocercospora</taxon>
    </lineage>
</organism>
<evidence type="ECO:0000313" key="3">
    <source>
        <dbReference type="Proteomes" id="UP000016932"/>
    </source>
</evidence>
<proteinExistence type="predicted"/>
<dbReference type="HOGENOM" id="CLU_1205226_0_0_1"/>
<dbReference type="VEuPathDB" id="FungiDB:MYCFIDRAFT_212033"/>
<gene>
    <name evidence="2" type="ORF">MYCFIDRAFT_212033</name>
</gene>
<keyword evidence="3" id="KW-1185">Reference proteome</keyword>
<accession>M2ZML8</accession>
<dbReference type="RefSeq" id="XP_007929303.1">
    <property type="nucleotide sequence ID" value="XM_007931112.1"/>
</dbReference>
<reference evidence="2 3" key="1">
    <citation type="journal article" date="2012" name="PLoS Pathog.">
        <title>Diverse lifestyles and strategies of plant pathogenesis encoded in the genomes of eighteen Dothideomycetes fungi.</title>
        <authorList>
            <person name="Ohm R.A."/>
            <person name="Feau N."/>
            <person name="Henrissat B."/>
            <person name="Schoch C.L."/>
            <person name="Horwitz B.A."/>
            <person name="Barry K.W."/>
            <person name="Condon B.J."/>
            <person name="Copeland A.C."/>
            <person name="Dhillon B."/>
            <person name="Glaser F."/>
            <person name="Hesse C.N."/>
            <person name="Kosti I."/>
            <person name="LaButti K."/>
            <person name="Lindquist E.A."/>
            <person name="Lucas S."/>
            <person name="Salamov A.A."/>
            <person name="Bradshaw R.E."/>
            <person name="Ciuffetti L."/>
            <person name="Hamelin R.C."/>
            <person name="Kema G.H.J."/>
            <person name="Lawrence C."/>
            <person name="Scott J.A."/>
            <person name="Spatafora J.W."/>
            <person name="Turgeon B.G."/>
            <person name="de Wit P.J.G.M."/>
            <person name="Zhong S."/>
            <person name="Goodwin S.B."/>
            <person name="Grigoriev I.V."/>
        </authorList>
    </citation>
    <scope>NUCLEOTIDE SEQUENCE [LARGE SCALE GENOMIC DNA]</scope>
    <source>
        <strain evidence="2 3">CIRAD86</strain>
    </source>
</reference>
<dbReference type="KEGG" id="pfj:MYCFIDRAFT_212033"/>
<name>M2ZML8_PSEFD</name>
<dbReference type="OrthoDB" id="1920326at2759"/>
<dbReference type="AlphaFoldDB" id="M2ZML8"/>
<evidence type="ECO:0000256" key="1">
    <source>
        <dbReference type="SAM" id="MobiDB-lite"/>
    </source>
</evidence>
<feature type="region of interest" description="Disordered" evidence="1">
    <location>
        <begin position="22"/>
        <end position="52"/>
    </location>
</feature>
<evidence type="ECO:0000313" key="2">
    <source>
        <dbReference type="EMBL" id="EME80334.1"/>
    </source>
</evidence>
<dbReference type="STRING" id="383855.M2ZML8"/>
<dbReference type="eggNOG" id="KOG4373">
    <property type="taxonomic scope" value="Eukaryota"/>
</dbReference>
<sequence length="230" mass="25056">MTPTPPRPAYFETGKPLILGNGQAVQRSKVRSRVAAKKTASGEAADDGEDDDVFFDALEELPDTYELGSLEAESASTEAVNAASEEASEAINTVIHPKLPPLEPTTTTSAAKPTLRPASSRPKPQALSNPQTTLADNWISSLVTKPSKLGHSTLRAYHLWHNQNLSVQEVAKSCREPPLASTTVASYIMQAIKEENLPYQSERLKDVLQCLPRTVWGAYWKWVKECGLGS</sequence>
<dbReference type="Proteomes" id="UP000016932">
    <property type="component" value="Unassembled WGS sequence"/>
</dbReference>